<organism evidence="13 14">
    <name type="scientific">Clostridium kluyveri</name>
    <dbReference type="NCBI Taxonomy" id="1534"/>
    <lineage>
        <taxon>Bacteria</taxon>
        <taxon>Bacillati</taxon>
        <taxon>Bacillota</taxon>
        <taxon>Clostridia</taxon>
        <taxon>Eubacteriales</taxon>
        <taxon>Clostridiaceae</taxon>
        <taxon>Clostridium</taxon>
    </lineage>
</organism>
<sequence length="416" mass="47979">MILYYENPEIKRSSCIILILAIAFIAVNSFILHRGYEMVKKDYINNNVALIGKIVRIHPELEDEVVPIITKESSLKDVEFGIKILNKYDYKENLNINLLPGLKEDYSTLSKSMLFSMACFFIIVFLINSMEYVKMYRKLESLMFAAKNVIDYNFDVGIYENTEGIFARLAHTFNNMRAILKNNLIQIQKEKNFLINTLSDISHQIKTPISSLIIYNDILLNRKINEEKKIEFLRISQNQLNRIQWLVKSLLQLARLDVGAVRFEIKSNDINKTVTASIESLKIKSESANVKVEFYPEENEIMINHDPNWINEAIINIIKNAIEHTKPGGKVQVFTEKSQVCSRIIVKDNGEGIHREEIKHIFERFYKGRTNRSEESIGIGLALSKSIIEGNQGMINVKSKIGKGTTFEVVFLNRFI</sequence>
<dbReference type="SUPFAM" id="SSF55874">
    <property type="entry name" value="ATPase domain of HSP90 chaperone/DNA topoisomerase II/histidine kinase"/>
    <property type="match status" value="1"/>
</dbReference>
<dbReference type="SMART" id="SM00388">
    <property type="entry name" value="HisKA"/>
    <property type="match status" value="1"/>
</dbReference>
<comment type="subcellular location">
    <subcellularLocation>
        <location evidence="2">Membrane</location>
        <topology evidence="2">Multi-pass membrane protein</topology>
    </subcellularLocation>
</comment>
<evidence type="ECO:0000256" key="6">
    <source>
        <dbReference type="ARBA" id="ARBA00022692"/>
    </source>
</evidence>
<dbReference type="FunFam" id="3.30.565.10:FF:000006">
    <property type="entry name" value="Sensor histidine kinase WalK"/>
    <property type="match status" value="1"/>
</dbReference>
<dbReference type="AlphaFoldDB" id="A0A1L5F8C0"/>
<dbReference type="InterPro" id="IPR005467">
    <property type="entry name" value="His_kinase_dom"/>
</dbReference>
<proteinExistence type="predicted"/>
<dbReference type="EC" id="2.7.13.3" evidence="3"/>
<dbReference type="PANTHER" id="PTHR45528:SF8">
    <property type="entry name" value="HISTIDINE KINASE"/>
    <property type="match status" value="1"/>
</dbReference>
<keyword evidence="5" id="KW-0808">Transferase</keyword>
<feature type="domain" description="Histidine kinase" evidence="12">
    <location>
        <begin position="200"/>
        <end position="415"/>
    </location>
</feature>
<dbReference type="Gene3D" id="3.30.565.10">
    <property type="entry name" value="Histidine kinase-like ATPase, C-terminal domain"/>
    <property type="match status" value="1"/>
</dbReference>
<evidence type="ECO:0000256" key="11">
    <source>
        <dbReference type="SAM" id="Phobius"/>
    </source>
</evidence>
<dbReference type="GO" id="GO:0000155">
    <property type="term" value="F:phosphorelay sensor kinase activity"/>
    <property type="evidence" value="ECO:0007669"/>
    <property type="project" value="InterPro"/>
</dbReference>
<evidence type="ECO:0000256" key="1">
    <source>
        <dbReference type="ARBA" id="ARBA00000085"/>
    </source>
</evidence>
<dbReference type="CDD" id="cd00082">
    <property type="entry name" value="HisKA"/>
    <property type="match status" value="1"/>
</dbReference>
<evidence type="ECO:0000256" key="8">
    <source>
        <dbReference type="ARBA" id="ARBA00022989"/>
    </source>
</evidence>
<dbReference type="Pfam" id="PF00512">
    <property type="entry name" value="HisKA"/>
    <property type="match status" value="1"/>
</dbReference>
<dbReference type="InterPro" id="IPR004358">
    <property type="entry name" value="Sig_transdc_His_kin-like_C"/>
</dbReference>
<accession>A0A1L5F8C0</accession>
<gene>
    <name evidence="13" type="ORF">BS101_10030</name>
</gene>
<dbReference type="OrthoDB" id="9773956at2"/>
<reference evidence="13 14" key="1">
    <citation type="submission" date="2016-12" db="EMBL/GenBank/DDBJ databases">
        <title>Complete genome sequence of Clostridium kluyveri JZZ isolated from the pit mud of a Chinese flavor liquor-making factory.</title>
        <authorList>
            <person name="Wang Y."/>
        </authorList>
    </citation>
    <scope>NUCLEOTIDE SEQUENCE [LARGE SCALE GENOMIC DNA]</scope>
    <source>
        <strain evidence="13 14">JZZ</strain>
    </source>
</reference>
<keyword evidence="6 11" id="KW-0812">Transmembrane</keyword>
<evidence type="ECO:0000313" key="13">
    <source>
        <dbReference type="EMBL" id="APM39060.1"/>
    </source>
</evidence>
<evidence type="ECO:0000256" key="3">
    <source>
        <dbReference type="ARBA" id="ARBA00012438"/>
    </source>
</evidence>
<dbReference type="InterPro" id="IPR036890">
    <property type="entry name" value="HATPase_C_sf"/>
</dbReference>
<dbReference type="Proteomes" id="UP000184604">
    <property type="component" value="Chromosome"/>
</dbReference>
<dbReference type="SMART" id="SM00387">
    <property type="entry name" value="HATPase_c"/>
    <property type="match status" value="1"/>
</dbReference>
<feature type="transmembrane region" description="Helical" evidence="11">
    <location>
        <begin position="12"/>
        <end position="32"/>
    </location>
</feature>
<dbReference type="InterPro" id="IPR036097">
    <property type="entry name" value="HisK_dim/P_sf"/>
</dbReference>
<evidence type="ECO:0000256" key="2">
    <source>
        <dbReference type="ARBA" id="ARBA00004141"/>
    </source>
</evidence>
<dbReference type="PROSITE" id="PS50109">
    <property type="entry name" value="HIS_KIN"/>
    <property type="match status" value="1"/>
</dbReference>
<name>A0A1L5F8C0_CLOKL</name>
<keyword evidence="4" id="KW-0597">Phosphoprotein</keyword>
<dbReference type="InterPro" id="IPR003661">
    <property type="entry name" value="HisK_dim/P_dom"/>
</dbReference>
<keyword evidence="9" id="KW-0902">Two-component regulatory system</keyword>
<evidence type="ECO:0000256" key="10">
    <source>
        <dbReference type="ARBA" id="ARBA00023136"/>
    </source>
</evidence>
<evidence type="ECO:0000256" key="9">
    <source>
        <dbReference type="ARBA" id="ARBA00023012"/>
    </source>
</evidence>
<feature type="transmembrane region" description="Helical" evidence="11">
    <location>
        <begin position="113"/>
        <end position="133"/>
    </location>
</feature>
<dbReference type="EMBL" id="CP018335">
    <property type="protein sequence ID" value="APM39060.1"/>
    <property type="molecule type" value="Genomic_DNA"/>
</dbReference>
<dbReference type="PRINTS" id="PR00344">
    <property type="entry name" value="BCTRLSENSOR"/>
</dbReference>
<evidence type="ECO:0000313" key="14">
    <source>
        <dbReference type="Proteomes" id="UP000184604"/>
    </source>
</evidence>
<dbReference type="CDD" id="cd00075">
    <property type="entry name" value="HATPase"/>
    <property type="match status" value="1"/>
</dbReference>
<dbReference type="Gene3D" id="1.10.287.130">
    <property type="match status" value="1"/>
</dbReference>
<evidence type="ECO:0000256" key="4">
    <source>
        <dbReference type="ARBA" id="ARBA00022553"/>
    </source>
</evidence>
<evidence type="ECO:0000256" key="7">
    <source>
        <dbReference type="ARBA" id="ARBA00022777"/>
    </source>
</evidence>
<comment type="catalytic activity">
    <reaction evidence="1">
        <text>ATP + protein L-histidine = ADP + protein N-phospho-L-histidine.</text>
        <dbReference type="EC" id="2.7.13.3"/>
    </reaction>
</comment>
<keyword evidence="7 13" id="KW-0418">Kinase</keyword>
<dbReference type="GO" id="GO:0005886">
    <property type="term" value="C:plasma membrane"/>
    <property type="evidence" value="ECO:0007669"/>
    <property type="project" value="TreeGrafter"/>
</dbReference>
<dbReference type="InterPro" id="IPR050398">
    <property type="entry name" value="HssS/ArlS-like"/>
</dbReference>
<dbReference type="SUPFAM" id="SSF47384">
    <property type="entry name" value="Homodimeric domain of signal transducing histidine kinase"/>
    <property type="match status" value="1"/>
</dbReference>
<dbReference type="Pfam" id="PF02518">
    <property type="entry name" value="HATPase_c"/>
    <property type="match status" value="1"/>
</dbReference>
<protein>
    <recommendedName>
        <fullName evidence="3">histidine kinase</fullName>
        <ecNumber evidence="3">2.7.13.3</ecNumber>
    </recommendedName>
</protein>
<dbReference type="PANTHER" id="PTHR45528">
    <property type="entry name" value="SENSOR HISTIDINE KINASE CPXA"/>
    <property type="match status" value="1"/>
</dbReference>
<evidence type="ECO:0000256" key="5">
    <source>
        <dbReference type="ARBA" id="ARBA00022679"/>
    </source>
</evidence>
<dbReference type="RefSeq" id="WP_073538697.1">
    <property type="nucleotide sequence ID" value="NZ_CP018335.1"/>
</dbReference>
<keyword evidence="10 11" id="KW-0472">Membrane</keyword>
<dbReference type="InterPro" id="IPR003594">
    <property type="entry name" value="HATPase_dom"/>
</dbReference>
<evidence type="ECO:0000259" key="12">
    <source>
        <dbReference type="PROSITE" id="PS50109"/>
    </source>
</evidence>
<keyword evidence="8 11" id="KW-1133">Transmembrane helix</keyword>